<evidence type="ECO:0000313" key="3">
    <source>
        <dbReference type="Proteomes" id="UP000552241"/>
    </source>
</evidence>
<proteinExistence type="predicted"/>
<dbReference type="EMBL" id="JACDZE010000001">
    <property type="protein sequence ID" value="MBA5629093.1"/>
    <property type="molecule type" value="Genomic_DNA"/>
</dbReference>
<dbReference type="Proteomes" id="UP000552241">
    <property type="component" value="Unassembled WGS sequence"/>
</dbReference>
<keyword evidence="3" id="KW-1185">Reference proteome</keyword>
<dbReference type="RefSeq" id="WP_182042659.1">
    <property type="nucleotide sequence ID" value="NZ_JACDZE010000001.1"/>
</dbReference>
<protein>
    <recommendedName>
        <fullName evidence="4">Lipoprotein</fullName>
    </recommendedName>
</protein>
<evidence type="ECO:0000256" key="1">
    <source>
        <dbReference type="SAM" id="MobiDB-lite"/>
    </source>
</evidence>
<comment type="caution">
    <text evidence="2">The sequence shown here is derived from an EMBL/GenBank/DDBJ whole genome shotgun (WGS) entry which is preliminary data.</text>
</comment>
<feature type="compositionally biased region" description="Basic and acidic residues" evidence="1">
    <location>
        <begin position="44"/>
        <end position="60"/>
    </location>
</feature>
<dbReference type="AlphaFoldDB" id="A0A838ZRM4"/>
<evidence type="ECO:0000313" key="2">
    <source>
        <dbReference type="EMBL" id="MBA5629093.1"/>
    </source>
</evidence>
<dbReference type="PROSITE" id="PS51257">
    <property type="entry name" value="PROKAR_LIPOPROTEIN"/>
    <property type="match status" value="1"/>
</dbReference>
<reference evidence="2 3" key="1">
    <citation type="submission" date="2020-07" db="EMBL/GenBank/DDBJ databases">
        <title>Moheibacter lacus sp. nov., a member of the family Flavobacteriaceae isolated from freshwater lake sediment.</title>
        <authorList>
            <person name="Liu Y."/>
        </authorList>
    </citation>
    <scope>NUCLEOTIDE SEQUENCE [LARGE SCALE GENOMIC DNA]</scope>
    <source>
        <strain evidence="2 3">BDHS18</strain>
    </source>
</reference>
<organism evidence="2 3">
    <name type="scientific">Moheibacter lacus</name>
    <dbReference type="NCBI Taxonomy" id="2745851"/>
    <lineage>
        <taxon>Bacteria</taxon>
        <taxon>Pseudomonadati</taxon>
        <taxon>Bacteroidota</taxon>
        <taxon>Flavobacteriia</taxon>
        <taxon>Flavobacteriales</taxon>
        <taxon>Weeksellaceae</taxon>
        <taxon>Moheibacter</taxon>
    </lineage>
</organism>
<accession>A0A838ZRM4</accession>
<evidence type="ECO:0008006" key="4">
    <source>
        <dbReference type="Google" id="ProtNLM"/>
    </source>
</evidence>
<feature type="region of interest" description="Disordered" evidence="1">
    <location>
        <begin position="44"/>
        <end position="72"/>
    </location>
</feature>
<gene>
    <name evidence="2" type="ORF">HU137_04835</name>
</gene>
<name>A0A838ZRM4_9FLAO</name>
<sequence length="186" mass="21014">MRFTYIGLVSFLLVISCKNLEPDTPIVSPKEFDKKAYAIDLKKQREDLKKNSPQTQKEKSIPQPDSAQKASPKKLVFKEKTDTVHMKIVYGKAKMDTAKLPLQKMVFVFNSDTANKLKLKITPSDSSANLRIAQIIDSEGNSTGPFEKKIEIPIIKKGMQKVILSENPTQKNPWGGTFQFEVQLGW</sequence>